<evidence type="ECO:0000313" key="2">
    <source>
        <dbReference type="Proteomes" id="UP000002710"/>
    </source>
</evidence>
<keyword evidence="2" id="KW-1185">Reference proteome</keyword>
<accession>Q30Z70</accession>
<name>Q30Z70_OLEA2</name>
<protein>
    <submittedName>
        <fullName evidence="1">Uncharacterized protein</fullName>
    </submittedName>
</protein>
<dbReference type="AlphaFoldDB" id="Q30Z70"/>
<proteinExistence type="predicted"/>
<reference evidence="1 2" key="1">
    <citation type="journal article" date="2011" name="J. Bacteriol.">
        <title>Complete genome sequence and updated annotation of Desulfovibrio alaskensis G20.</title>
        <authorList>
            <person name="Hauser L.J."/>
            <person name="Land M.L."/>
            <person name="Brown S.D."/>
            <person name="Larimer F."/>
            <person name="Keller K.L."/>
            <person name="Rapp-Giles B.J."/>
            <person name="Price M.N."/>
            <person name="Lin M."/>
            <person name="Bruce D.C."/>
            <person name="Detter J.C."/>
            <person name="Tapia R."/>
            <person name="Han C.S."/>
            <person name="Goodwin L.A."/>
            <person name="Cheng J.F."/>
            <person name="Pitluck S."/>
            <person name="Copeland A."/>
            <person name="Lucas S."/>
            <person name="Nolan M."/>
            <person name="Lapidus A.L."/>
            <person name="Palumbo A.V."/>
            <person name="Wall J.D."/>
        </authorList>
    </citation>
    <scope>NUCLEOTIDE SEQUENCE [LARGE SCALE GENOMIC DNA]</scope>
    <source>
        <strain evidence="2">ATCC BAA 1058 / DSM 17464 / G20</strain>
    </source>
</reference>
<dbReference type="KEGG" id="dde:Dde_2229"/>
<dbReference type="HOGENOM" id="CLU_1552791_0_0_7"/>
<evidence type="ECO:0000313" key="1">
    <source>
        <dbReference type="EMBL" id="ABB39026.2"/>
    </source>
</evidence>
<dbReference type="EMBL" id="CP000112">
    <property type="protein sequence ID" value="ABB39026.2"/>
    <property type="molecule type" value="Genomic_DNA"/>
</dbReference>
<sequence length="172" mass="19175">MAAAFWTLTRLWCQQRHSKAISTRLSASALAAVDRFQESATTVYGSAYNRKKEACEAHVPLAALPCGIQIRTSAPDYDCKMYTSDRRLVAEPKLHELFGQSVTLENSSIMKFQRASEQARGANDFKHLPSFHSQNLRNKLPVHAFSRCKGVRGTPALPPQPTCRSIICQPRA</sequence>
<organism evidence="1 2">
    <name type="scientific">Oleidesulfovibrio alaskensis (strain ATCC BAA-1058 / DSM 17464 / G20)</name>
    <name type="common">Desulfovibrio alaskensis</name>
    <dbReference type="NCBI Taxonomy" id="207559"/>
    <lineage>
        <taxon>Bacteria</taxon>
        <taxon>Pseudomonadati</taxon>
        <taxon>Thermodesulfobacteriota</taxon>
        <taxon>Desulfovibrionia</taxon>
        <taxon>Desulfovibrionales</taxon>
        <taxon>Desulfovibrionaceae</taxon>
        <taxon>Oleidesulfovibrio</taxon>
    </lineage>
</organism>
<gene>
    <name evidence="1" type="ordered locus">Dde_2229</name>
</gene>
<dbReference type="Proteomes" id="UP000002710">
    <property type="component" value="Chromosome"/>
</dbReference>